<gene>
    <name evidence="3" type="ORF">QO011_000680</name>
</gene>
<evidence type="ECO:0000256" key="1">
    <source>
        <dbReference type="ARBA" id="ARBA00006484"/>
    </source>
</evidence>
<dbReference type="PRINTS" id="PR00081">
    <property type="entry name" value="GDHRDH"/>
</dbReference>
<dbReference type="InterPro" id="IPR057326">
    <property type="entry name" value="KR_dom"/>
</dbReference>
<organism evidence="3 4">
    <name type="scientific">Labrys wisconsinensis</name>
    <dbReference type="NCBI Taxonomy" id="425677"/>
    <lineage>
        <taxon>Bacteria</taxon>
        <taxon>Pseudomonadati</taxon>
        <taxon>Pseudomonadota</taxon>
        <taxon>Alphaproteobacteria</taxon>
        <taxon>Hyphomicrobiales</taxon>
        <taxon>Xanthobacteraceae</taxon>
        <taxon>Labrys</taxon>
    </lineage>
</organism>
<evidence type="ECO:0000313" key="4">
    <source>
        <dbReference type="Proteomes" id="UP001242480"/>
    </source>
</evidence>
<dbReference type="Gene3D" id="3.40.50.720">
    <property type="entry name" value="NAD(P)-binding Rossmann-like Domain"/>
    <property type="match status" value="1"/>
</dbReference>
<accession>A0ABU0J227</accession>
<reference evidence="3 4" key="1">
    <citation type="submission" date="2023-07" db="EMBL/GenBank/DDBJ databases">
        <title>Genomic Encyclopedia of Type Strains, Phase IV (KMG-IV): sequencing the most valuable type-strain genomes for metagenomic binning, comparative biology and taxonomic classification.</title>
        <authorList>
            <person name="Goeker M."/>
        </authorList>
    </citation>
    <scope>NUCLEOTIDE SEQUENCE [LARGE SCALE GENOMIC DNA]</scope>
    <source>
        <strain evidence="3 4">DSM 19619</strain>
    </source>
</reference>
<feature type="domain" description="Ketoreductase" evidence="2">
    <location>
        <begin position="14"/>
        <end position="194"/>
    </location>
</feature>
<evidence type="ECO:0000313" key="3">
    <source>
        <dbReference type="EMBL" id="MDQ0467685.1"/>
    </source>
</evidence>
<name>A0ABU0J227_9HYPH</name>
<dbReference type="NCBIfam" id="NF005559">
    <property type="entry name" value="PRK07231.1"/>
    <property type="match status" value="1"/>
</dbReference>
<dbReference type="PANTHER" id="PTHR42879:SF2">
    <property type="entry name" value="3-OXOACYL-[ACYL-CARRIER-PROTEIN] REDUCTASE FABG"/>
    <property type="match status" value="1"/>
</dbReference>
<dbReference type="SUPFAM" id="SSF51735">
    <property type="entry name" value="NAD(P)-binding Rossmann-fold domains"/>
    <property type="match status" value="1"/>
</dbReference>
<dbReference type="InterPro" id="IPR050259">
    <property type="entry name" value="SDR"/>
</dbReference>
<dbReference type="SMART" id="SM00822">
    <property type="entry name" value="PKS_KR"/>
    <property type="match status" value="1"/>
</dbReference>
<evidence type="ECO:0000259" key="2">
    <source>
        <dbReference type="SMART" id="SM00822"/>
    </source>
</evidence>
<keyword evidence="4" id="KW-1185">Reference proteome</keyword>
<sequence>MPHAPFGPTLLQGRVALVTGAARGLGRAMAAALAGAGALVVVNDLAAVAAEACAADLSADGGRAAAAAFDVSRSDAVHAAIDGIVAAHGRLDILVNNAGIGDFVGFDDITPDKWERMLGVHLTGAFNCCHAVLPYMRERRSGKILNISSVAGKRGDFIGNAHYTAAKAGIVGLTKSLAMHAAPHGINVNALAPGLVATELSDGMSEAMRATTIARIPAGRLGRPEEIAAVALFLVSDAASYVVGETVSVNGGSYMD</sequence>
<comment type="caution">
    <text evidence="3">The sequence shown here is derived from an EMBL/GenBank/DDBJ whole genome shotgun (WGS) entry which is preliminary data.</text>
</comment>
<dbReference type="InterPro" id="IPR002347">
    <property type="entry name" value="SDR_fam"/>
</dbReference>
<proteinExistence type="inferred from homology"/>
<dbReference type="EMBL" id="JAUSVX010000001">
    <property type="protein sequence ID" value="MDQ0467685.1"/>
    <property type="molecule type" value="Genomic_DNA"/>
</dbReference>
<dbReference type="PANTHER" id="PTHR42879">
    <property type="entry name" value="3-OXOACYL-(ACYL-CARRIER-PROTEIN) REDUCTASE"/>
    <property type="match status" value="1"/>
</dbReference>
<dbReference type="PROSITE" id="PS00061">
    <property type="entry name" value="ADH_SHORT"/>
    <property type="match status" value="1"/>
</dbReference>
<protein>
    <submittedName>
        <fullName evidence="3">NAD(P)-dependent dehydrogenase (Short-subunit alcohol dehydrogenase family)</fullName>
    </submittedName>
</protein>
<dbReference type="InterPro" id="IPR020904">
    <property type="entry name" value="Sc_DH/Rdtase_CS"/>
</dbReference>
<dbReference type="NCBIfam" id="NF009466">
    <property type="entry name" value="PRK12826.1-2"/>
    <property type="match status" value="1"/>
</dbReference>
<dbReference type="InterPro" id="IPR036291">
    <property type="entry name" value="NAD(P)-bd_dom_sf"/>
</dbReference>
<comment type="similarity">
    <text evidence="1">Belongs to the short-chain dehydrogenases/reductases (SDR) family.</text>
</comment>
<dbReference type="PRINTS" id="PR00080">
    <property type="entry name" value="SDRFAMILY"/>
</dbReference>
<dbReference type="Pfam" id="PF13561">
    <property type="entry name" value="adh_short_C2"/>
    <property type="match status" value="1"/>
</dbReference>
<dbReference type="Proteomes" id="UP001242480">
    <property type="component" value="Unassembled WGS sequence"/>
</dbReference>
<dbReference type="RefSeq" id="WP_307267665.1">
    <property type="nucleotide sequence ID" value="NZ_JAUSVX010000001.1"/>
</dbReference>